<dbReference type="GO" id="GO:0051537">
    <property type="term" value="F:2 iron, 2 sulfur cluster binding"/>
    <property type="evidence" value="ECO:0007669"/>
    <property type="project" value="UniProtKB-KW"/>
</dbReference>
<dbReference type="Proteomes" id="UP000540412">
    <property type="component" value="Unassembled WGS sequence"/>
</dbReference>
<dbReference type="InterPro" id="IPR039261">
    <property type="entry name" value="FNR_nucleotide-bd"/>
</dbReference>
<dbReference type="InterPro" id="IPR013113">
    <property type="entry name" value="SIP_FAD-bd"/>
</dbReference>
<dbReference type="Gene3D" id="3.40.50.80">
    <property type="entry name" value="Nucleotide-binding domain of ferredoxin-NADP reductase (FNR) module"/>
    <property type="match status" value="1"/>
</dbReference>
<name>A0A7W9PHM6_9NOCA</name>
<dbReference type="PANTHER" id="PTHR30157">
    <property type="entry name" value="FERRIC REDUCTASE, NADPH-DEPENDENT"/>
    <property type="match status" value="1"/>
</dbReference>
<gene>
    <name evidence="3" type="ORF">BJY24_004795</name>
</gene>
<dbReference type="GO" id="GO:0016491">
    <property type="term" value="F:oxidoreductase activity"/>
    <property type="evidence" value="ECO:0007669"/>
    <property type="project" value="InterPro"/>
</dbReference>
<dbReference type="RefSeq" id="WP_246461608.1">
    <property type="nucleotide sequence ID" value="NZ_JACHIT010000002.1"/>
</dbReference>
<dbReference type="CDD" id="cd06193">
    <property type="entry name" value="siderophore_interacting"/>
    <property type="match status" value="1"/>
</dbReference>
<dbReference type="Gene3D" id="2.40.30.10">
    <property type="entry name" value="Translation factors"/>
    <property type="match status" value="1"/>
</dbReference>
<evidence type="ECO:0000313" key="4">
    <source>
        <dbReference type="Proteomes" id="UP000540412"/>
    </source>
</evidence>
<feature type="domain" description="FAD-binding FR-type" evidence="2">
    <location>
        <begin position="36"/>
        <end position="139"/>
    </location>
</feature>
<dbReference type="Pfam" id="PF04954">
    <property type="entry name" value="SIP"/>
    <property type="match status" value="1"/>
</dbReference>
<dbReference type="InterPro" id="IPR017927">
    <property type="entry name" value="FAD-bd_FR_type"/>
</dbReference>
<sequence>MTPNPQSSSPRTDTRQTASPPPARGPRGLRAMIMDRFLAAGTIVETEPIAARMKRVRIGGPALERLDYTPGQQVRLLTGIDGRMGDPRTYSVWQADRAAGFLDLCVMDHGDGPGSRWGRAAEAGQEARFRGPTGTFTLREGAPYHLFAGEETAAVAFGAMLRAVPEGTPVYGAVETATEADRLPLPRADELSHPLRGDASAAASEILLAAVRALDLPDAPGIAYLGGEARTIQLIRKHLVQDRGWPRRAVLTKPFWTPGKRGLE</sequence>
<dbReference type="EMBL" id="JACHIT010000002">
    <property type="protein sequence ID" value="MBB5915883.1"/>
    <property type="molecule type" value="Genomic_DNA"/>
</dbReference>
<dbReference type="PROSITE" id="PS51384">
    <property type="entry name" value="FAD_FR"/>
    <property type="match status" value="1"/>
</dbReference>
<dbReference type="SUPFAM" id="SSF63380">
    <property type="entry name" value="Riboflavin synthase domain-like"/>
    <property type="match status" value="1"/>
</dbReference>
<dbReference type="InterPro" id="IPR007037">
    <property type="entry name" value="SIP_rossman_dom"/>
</dbReference>
<dbReference type="InterPro" id="IPR039374">
    <property type="entry name" value="SIP_fam"/>
</dbReference>
<comment type="caution">
    <text evidence="3">The sequence shown here is derived from an EMBL/GenBank/DDBJ whole genome shotgun (WGS) entry which is preliminary data.</text>
</comment>
<reference evidence="3 4" key="1">
    <citation type="submission" date="2020-08" db="EMBL/GenBank/DDBJ databases">
        <title>Sequencing the genomes of 1000 actinobacteria strains.</title>
        <authorList>
            <person name="Klenk H.-P."/>
        </authorList>
    </citation>
    <scope>NUCLEOTIDE SEQUENCE [LARGE SCALE GENOMIC DNA]</scope>
    <source>
        <strain evidence="3 4">DSM 43582</strain>
    </source>
</reference>
<evidence type="ECO:0000313" key="3">
    <source>
        <dbReference type="EMBL" id="MBB5915883.1"/>
    </source>
</evidence>
<feature type="compositionally biased region" description="Polar residues" evidence="1">
    <location>
        <begin position="1"/>
        <end position="18"/>
    </location>
</feature>
<proteinExistence type="predicted"/>
<dbReference type="PANTHER" id="PTHR30157:SF0">
    <property type="entry name" value="NADPH-DEPENDENT FERRIC-CHELATE REDUCTASE"/>
    <property type="match status" value="1"/>
</dbReference>
<dbReference type="Pfam" id="PF08021">
    <property type="entry name" value="FAD_binding_9"/>
    <property type="match status" value="1"/>
</dbReference>
<evidence type="ECO:0000259" key="2">
    <source>
        <dbReference type="PROSITE" id="PS51384"/>
    </source>
</evidence>
<accession>A0A7W9PHM6</accession>
<evidence type="ECO:0000256" key="1">
    <source>
        <dbReference type="SAM" id="MobiDB-lite"/>
    </source>
</evidence>
<feature type="region of interest" description="Disordered" evidence="1">
    <location>
        <begin position="1"/>
        <end position="28"/>
    </location>
</feature>
<dbReference type="InterPro" id="IPR017938">
    <property type="entry name" value="Riboflavin_synthase-like_b-brl"/>
</dbReference>
<organism evidence="3 4">
    <name type="scientific">Nocardia transvalensis</name>
    <dbReference type="NCBI Taxonomy" id="37333"/>
    <lineage>
        <taxon>Bacteria</taxon>
        <taxon>Bacillati</taxon>
        <taxon>Actinomycetota</taxon>
        <taxon>Actinomycetes</taxon>
        <taxon>Mycobacteriales</taxon>
        <taxon>Nocardiaceae</taxon>
        <taxon>Nocardia</taxon>
    </lineage>
</organism>
<dbReference type="AlphaFoldDB" id="A0A7W9PHM6"/>
<keyword evidence="4" id="KW-1185">Reference proteome</keyword>
<protein>
    <submittedName>
        <fullName evidence="3">NADPH-dependent ferric siderophore reductase</fullName>
    </submittedName>
</protein>